<evidence type="ECO:0008006" key="4">
    <source>
        <dbReference type="Google" id="ProtNLM"/>
    </source>
</evidence>
<sequence length="554" mass="60663">MLHSRSFNNDEINSVSAAPNGRFLAAADDAGDVKVIDASTWQLFKSMRGAHDNICSSAVFRPHHPWDLLTGSLDASLKRWNFSTGRCLRHWQMQPVDEENSSQAFNPPLVHGLAVACLHWARQLGRLVAVARGDGLVAVYDADLPQALPQHTKPTKKGKLAGPSRHCQENGADEPRRREADGLVCALRPDMGGHRSGAGCVTFHKASEGRLLVSVSLCFLLYCCLRISDVSKDFSVTEEAPQPESVCIFGSVKGIGKVQDDQTWGRHRACLRLQILLNDTTVNGEHCFVNLQLGVPPVQYHMTVPSKSLSPDGLLVLGILRAQLASDELTIPAMYEAPIASANTAIKIDIDIKEPIALALAQTATQQRSEKSQRPLLDAKHHSHEHPSHVPAQFTPRSSGESSLSAVSPNELTAARALLLPVYVWRMTGSKQPEQIVQDNDTGESPNFRLSKSDSHCRGTMPHNLEATSSASLSTDQPLESSPCNAVGSKSSRSKPLQQQHCNDEQTAAKSVSGAFDRRETSSMHRQQVQWQRAGSRLRRTEFERQEGSVSIEM</sequence>
<dbReference type="InterPro" id="IPR015943">
    <property type="entry name" value="WD40/YVTN_repeat-like_dom_sf"/>
</dbReference>
<reference evidence="2 3" key="1">
    <citation type="submission" date="2023-10" db="EMBL/GenBank/DDBJ databases">
        <authorList>
            <person name="Maclean D."/>
            <person name="Macfadyen A."/>
        </authorList>
    </citation>
    <scope>NUCLEOTIDE SEQUENCE [LARGE SCALE GENOMIC DNA]</scope>
</reference>
<comment type="caution">
    <text evidence="2">The sequence shown here is derived from an EMBL/GenBank/DDBJ whole genome shotgun (WGS) entry which is preliminary data.</text>
</comment>
<dbReference type="InterPro" id="IPR001680">
    <property type="entry name" value="WD40_rpt"/>
</dbReference>
<evidence type="ECO:0000313" key="2">
    <source>
        <dbReference type="EMBL" id="CAK0781155.1"/>
    </source>
</evidence>
<feature type="region of interest" description="Disordered" evidence="1">
    <location>
        <begin position="434"/>
        <end position="554"/>
    </location>
</feature>
<feature type="region of interest" description="Disordered" evidence="1">
    <location>
        <begin position="363"/>
        <end position="407"/>
    </location>
</feature>
<gene>
    <name evidence="2" type="ORF">CVIRNUC_005299</name>
</gene>
<feature type="compositionally biased region" description="Polar residues" evidence="1">
    <location>
        <begin position="395"/>
        <end position="407"/>
    </location>
</feature>
<feature type="compositionally biased region" description="Polar residues" evidence="1">
    <location>
        <begin position="466"/>
        <end position="510"/>
    </location>
</feature>
<protein>
    <recommendedName>
        <fullName evidence="4">WD_REPEATS_REGION domain-containing protein</fullName>
    </recommendedName>
</protein>
<dbReference type="PANTHER" id="PTHR45296">
    <property type="entry name" value="TRANSDUCIN/WD40 REPEAT-LIKE SUPERFAMILY PROTEIN"/>
    <property type="match status" value="1"/>
</dbReference>
<feature type="compositionally biased region" description="Polar residues" evidence="1">
    <location>
        <begin position="434"/>
        <end position="450"/>
    </location>
</feature>
<name>A0AAV1I5N4_9CHLO</name>
<organism evidence="2 3">
    <name type="scientific">Coccomyxa viridis</name>
    <dbReference type="NCBI Taxonomy" id="1274662"/>
    <lineage>
        <taxon>Eukaryota</taxon>
        <taxon>Viridiplantae</taxon>
        <taxon>Chlorophyta</taxon>
        <taxon>core chlorophytes</taxon>
        <taxon>Trebouxiophyceae</taxon>
        <taxon>Trebouxiophyceae incertae sedis</taxon>
        <taxon>Coccomyxaceae</taxon>
        <taxon>Coccomyxa</taxon>
    </lineage>
</organism>
<dbReference type="PANTHER" id="PTHR45296:SF1">
    <property type="entry name" value="TRANSDUCIN_WD40 REPEAT-LIKE SUPERFAMILY PROTEIN"/>
    <property type="match status" value="1"/>
</dbReference>
<dbReference type="SUPFAM" id="SSF50978">
    <property type="entry name" value="WD40 repeat-like"/>
    <property type="match status" value="1"/>
</dbReference>
<feature type="compositionally biased region" description="Polar residues" evidence="1">
    <location>
        <begin position="524"/>
        <end position="533"/>
    </location>
</feature>
<feature type="region of interest" description="Disordered" evidence="1">
    <location>
        <begin position="148"/>
        <end position="175"/>
    </location>
</feature>
<evidence type="ECO:0000313" key="3">
    <source>
        <dbReference type="Proteomes" id="UP001314263"/>
    </source>
</evidence>
<keyword evidence="3" id="KW-1185">Reference proteome</keyword>
<dbReference type="AlphaFoldDB" id="A0AAV1I5N4"/>
<dbReference type="SMART" id="SM00320">
    <property type="entry name" value="WD40"/>
    <property type="match status" value="3"/>
</dbReference>
<evidence type="ECO:0000256" key="1">
    <source>
        <dbReference type="SAM" id="MobiDB-lite"/>
    </source>
</evidence>
<dbReference type="Proteomes" id="UP001314263">
    <property type="component" value="Unassembled WGS sequence"/>
</dbReference>
<dbReference type="Gene3D" id="2.130.10.10">
    <property type="entry name" value="YVTN repeat-like/Quinoprotein amine dehydrogenase"/>
    <property type="match status" value="1"/>
</dbReference>
<dbReference type="EMBL" id="CAUYUE010000006">
    <property type="protein sequence ID" value="CAK0781155.1"/>
    <property type="molecule type" value="Genomic_DNA"/>
</dbReference>
<feature type="compositionally biased region" description="Basic and acidic residues" evidence="1">
    <location>
        <begin position="368"/>
        <end position="388"/>
    </location>
</feature>
<proteinExistence type="predicted"/>
<dbReference type="InterPro" id="IPR036322">
    <property type="entry name" value="WD40_repeat_dom_sf"/>
</dbReference>
<dbReference type="Pfam" id="PF00400">
    <property type="entry name" value="WD40"/>
    <property type="match status" value="2"/>
</dbReference>
<accession>A0AAV1I5N4</accession>